<sequence>MISNVRVNEMLLLLQCSYSLLIALFDCFSIPPIHLKLLICSSLGHFVDFVLFFLSSIFNLPNCE</sequence>
<keyword evidence="1" id="KW-1133">Transmembrane helix</keyword>
<keyword evidence="1" id="KW-0472">Membrane</keyword>
<evidence type="ECO:0000313" key="3">
    <source>
        <dbReference type="Proteomes" id="UP000238479"/>
    </source>
</evidence>
<dbReference type="AlphaFoldDB" id="A0A2P6SQ22"/>
<gene>
    <name evidence="2" type="ORF">RchiOBHm_Chr0c39g0503131</name>
</gene>
<feature type="transmembrane region" description="Helical" evidence="1">
    <location>
        <begin position="12"/>
        <end position="30"/>
    </location>
</feature>
<keyword evidence="3" id="KW-1185">Reference proteome</keyword>
<evidence type="ECO:0000256" key="1">
    <source>
        <dbReference type="SAM" id="Phobius"/>
    </source>
</evidence>
<dbReference type="Gramene" id="PRQ60800">
    <property type="protein sequence ID" value="PRQ60800"/>
    <property type="gene ID" value="RchiOBHm_Chr0c39g0503131"/>
</dbReference>
<comment type="caution">
    <text evidence="2">The sequence shown here is derived from an EMBL/GenBank/DDBJ whole genome shotgun (WGS) entry which is preliminary data.</text>
</comment>
<name>A0A2P6SQ22_ROSCH</name>
<dbReference type="EMBL" id="PDCK01000034">
    <property type="protein sequence ID" value="PRQ60800.1"/>
    <property type="molecule type" value="Genomic_DNA"/>
</dbReference>
<evidence type="ECO:0000313" key="2">
    <source>
        <dbReference type="EMBL" id="PRQ60800.1"/>
    </source>
</evidence>
<accession>A0A2P6SQ22</accession>
<proteinExistence type="predicted"/>
<organism evidence="2 3">
    <name type="scientific">Rosa chinensis</name>
    <name type="common">China rose</name>
    <dbReference type="NCBI Taxonomy" id="74649"/>
    <lineage>
        <taxon>Eukaryota</taxon>
        <taxon>Viridiplantae</taxon>
        <taxon>Streptophyta</taxon>
        <taxon>Embryophyta</taxon>
        <taxon>Tracheophyta</taxon>
        <taxon>Spermatophyta</taxon>
        <taxon>Magnoliopsida</taxon>
        <taxon>eudicotyledons</taxon>
        <taxon>Gunneridae</taxon>
        <taxon>Pentapetalae</taxon>
        <taxon>rosids</taxon>
        <taxon>fabids</taxon>
        <taxon>Rosales</taxon>
        <taxon>Rosaceae</taxon>
        <taxon>Rosoideae</taxon>
        <taxon>Rosoideae incertae sedis</taxon>
        <taxon>Rosa</taxon>
    </lineage>
</organism>
<keyword evidence="1" id="KW-0812">Transmembrane</keyword>
<protein>
    <submittedName>
        <fullName evidence="2">Uncharacterized protein</fullName>
    </submittedName>
</protein>
<dbReference type="Proteomes" id="UP000238479">
    <property type="component" value="Unassembled WGS sequence"/>
</dbReference>
<reference evidence="2 3" key="1">
    <citation type="journal article" date="2018" name="Nat. Genet.">
        <title>The Rosa genome provides new insights in the design of modern roses.</title>
        <authorList>
            <person name="Bendahmane M."/>
        </authorList>
    </citation>
    <scope>NUCLEOTIDE SEQUENCE [LARGE SCALE GENOMIC DNA]</scope>
    <source>
        <strain evidence="3">cv. Old Blush</strain>
    </source>
</reference>
<feature type="transmembrane region" description="Helical" evidence="1">
    <location>
        <begin position="37"/>
        <end position="58"/>
    </location>
</feature>